<reference evidence="2 3" key="1">
    <citation type="submission" date="2016-11" db="EMBL/GenBank/DDBJ databases">
        <title>Draft Genome Sequences of Nine Cyanobacterial Strains from Diverse Habitats.</title>
        <authorList>
            <person name="Zhu T."/>
            <person name="Hou S."/>
            <person name="Lu X."/>
            <person name="Hess W.R."/>
        </authorList>
    </citation>
    <scope>NUCLEOTIDE SEQUENCE [LARGE SCALE GENOMIC DNA]</scope>
    <source>
        <strain evidence="2 3">IAM M-71</strain>
    </source>
</reference>
<gene>
    <name evidence="2" type="ORF">NIES2119_23935</name>
</gene>
<evidence type="ECO:0000259" key="1">
    <source>
        <dbReference type="Pfam" id="PF03432"/>
    </source>
</evidence>
<dbReference type="OrthoDB" id="423968at2"/>
<dbReference type="RefSeq" id="WP_073596008.1">
    <property type="nucleotide sequence ID" value="NZ_MRCE01000031.1"/>
</dbReference>
<protein>
    <recommendedName>
        <fullName evidence="1">MobA/VirD2-like nuclease domain-containing protein</fullName>
    </recommendedName>
</protein>
<name>A0A1U7I9W4_9CYAN</name>
<evidence type="ECO:0000313" key="3">
    <source>
        <dbReference type="Proteomes" id="UP000185860"/>
    </source>
</evidence>
<dbReference type="EMBL" id="MRCE01000031">
    <property type="protein sequence ID" value="OKH33271.1"/>
    <property type="molecule type" value="Genomic_DNA"/>
</dbReference>
<dbReference type="AlphaFoldDB" id="A0A1U7I9W4"/>
<comment type="caution">
    <text evidence="2">The sequence shown here is derived from an EMBL/GenBank/DDBJ whole genome shotgun (WGS) entry which is preliminary data.</text>
</comment>
<dbReference type="Proteomes" id="UP000185860">
    <property type="component" value="Unassembled WGS sequence"/>
</dbReference>
<sequence length="418" mass="47523">MIGKQIKGKGFRGCLDYVLGKKGAYIIGGTMCGQTAEALSTEFAITRQLKPHLKMAVFHATLSVDSREKLDWDVENERRWCSVADDYMKAMEFDNNQYVVVKHTDTQHDHIHIVGSRIRFDGTVVDDSWDYYKSQDVIRALEAKYNLEVLAPSWESEKRAQTTGEYRKTRDTGQKSVRVQLQALIEQCTHDNPTMPELIERLQQENVEVQIRMTRTGCIKGISYQLNDIAFNGTQLGKVYTFHGLQKYRGISYDSEDNELLKMLTQQQAVITDSTEGLRDESLPESNTHTDVSTSKVFREITLDTNEDNLSKVRSLPSQTEGTRFEQSSQPDVIIGIALDALIAAESEQISLGQYQISWYQPQLTLSITDVDRGEIIKATFDANGNYQLHAAQITELDVEHFSAFDKQQKLQTQLEID</sequence>
<accession>A0A1U7I9W4</accession>
<organism evidence="2 3">
    <name type="scientific">[Phormidium ambiguum] IAM M-71</name>
    <dbReference type="NCBI Taxonomy" id="454136"/>
    <lineage>
        <taxon>Bacteria</taxon>
        <taxon>Bacillati</taxon>
        <taxon>Cyanobacteriota</taxon>
        <taxon>Cyanophyceae</taxon>
        <taxon>Oscillatoriophycideae</taxon>
        <taxon>Aerosakkonematales</taxon>
        <taxon>Aerosakkonemataceae</taxon>
        <taxon>Floridanema</taxon>
    </lineage>
</organism>
<proteinExistence type="predicted"/>
<dbReference type="Pfam" id="PF03432">
    <property type="entry name" value="Relaxase"/>
    <property type="match status" value="1"/>
</dbReference>
<feature type="domain" description="MobA/VirD2-like nuclease" evidence="1">
    <location>
        <begin position="17"/>
        <end position="147"/>
    </location>
</feature>
<evidence type="ECO:0000313" key="2">
    <source>
        <dbReference type="EMBL" id="OKH33271.1"/>
    </source>
</evidence>
<dbReference type="InterPro" id="IPR005094">
    <property type="entry name" value="Endonuclease_MobA/VirD2"/>
</dbReference>
<dbReference type="STRING" id="454136.NIES2119_23935"/>